<accession>A0A656GIP3</accession>
<protein>
    <recommendedName>
        <fullName evidence="1">PEP-utilising enzyme C-terminal domain-containing protein</fullName>
    </recommendedName>
</protein>
<dbReference type="Proteomes" id="UP000003465">
    <property type="component" value="Unassembled WGS sequence"/>
</dbReference>
<gene>
    <name evidence="2" type="ORF">PSYMO_29723</name>
</gene>
<proteinExistence type="predicted"/>
<dbReference type="InterPro" id="IPR015813">
    <property type="entry name" value="Pyrv/PenolPyrv_kinase-like_dom"/>
</dbReference>
<evidence type="ECO:0000259" key="1">
    <source>
        <dbReference type="Pfam" id="PF02896"/>
    </source>
</evidence>
<dbReference type="Pfam" id="PF02896">
    <property type="entry name" value="PEP-utilizers_C"/>
    <property type="match status" value="1"/>
</dbReference>
<feature type="non-terminal residue" evidence="2">
    <location>
        <position position="1"/>
    </location>
</feature>
<sequence>QGAEGVGLLRTELLFMAHSQAPMKPRRKLNTVAC</sequence>
<evidence type="ECO:0000313" key="2">
    <source>
        <dbReference type="EMBL" id="EGH25379.1"/>
    </source>
</evidence>
<name>A0A656GIP3_PSEA0</name>
<dbReference type="SUPFAM" id="SSF51621">
    <property type="entry name" value="Phosphoenolpyruvate/pyruvate domain"/>
    <property type="match status" value="1"/>
</dbReference>
<dbReference type="GO" id="GO:0016772">
    <property type="term" value="F:transferase activity, transferring phosphorus-containing groups"/>
    <property type="evidence" value="ECO:0007669"/>
    <property type="project" value="InterPro"/>
</dbReference>
<dbReference type="AlphaFoldDB" id="A0A656GIP3"/>
<comment type="caution">
    <text evidence="2">The sequence shown here is derived from an EMBL/GenBank/DDBJ whole genome shotgun (WGS) entry which is preliminary data.</text>
</comment>
<feature type="domain" description="PEP-utilising enzyme C-terminal" evidence="1">
    <location>
        <begin position="1"/>
        <end position="24"/>
    </location>
</feature>
<organism evidence="2 3">
    <name type="scientific">Pseudomonas amygdali pv. mori str. 301020</name>
    <dbReference type="NCBI Taxonomy" id="629261"/>
    <lineage>
        <taxon>Bacteria</taxon>
        <taxon>Pseudomonadati</taxon>
        <taxon>Pseudomonadota</taxon>
        <taxon>Gammaproteobacteria</taxon>
        <taxon>Pseudomonadales</taxon>
        <taxon>Pseudomonadaceae</taxon>
        <taxon>Pseudomonas</taxon>
        <taxon>Pseudomonas amygdali</taxon>
    </lineage>
</organism>
<reference evidence="2 3" key="1">
    <citation type="journal article" date="2011" name="PLoS Pathog.">
        <title>Dynamic evolution of pathogenicity revealed by sequencing and comparative genomics of 19 Pseudomonas syringae isolates.</title>
        <authorList>
            <person name="Baltrus D.A."/>
            <person name="Nishimura M.T."/>
            <person name="Romanchuk A."/>
            <person name="Chang J.H."/>
            <person name="Mukhtar M.S."/>
            <person name="Cherkis K."/>
            <person name="Roach J."/>
            <person name="Grant S.R."/>
            <person name="Jones C.D."/>
            <person name="Dangl J.L."/>
        </authorList>
    </citation>
    <scope>NUCLEOTIDE SEQUENCE [LARGE SCALE GENOMIC DNA]</scope>
    <source>
        <strain evidence="2 3">301020</strain>
    </source>
</reference>
<dbReference type="InterPro" id="IPR000121">
    <property type="entry name" value="PEP_util_C"/>
</dbReference>
<evidence type="ECO:0000313" key="3">
    <source>
        <dbReference type="Proteomes" id="UP000003465"/>
    </source>
</evidence>
<dbReference type="EMBL" id="AEAG01001294">
    <property type="protein sequence ID" value="EGH25379.1"/>
    <property type="molecule type" value="Genomic_DNA"/>
</dbReference>